<sequence length="147" mass="16289">MSFIEKIKTEMYDAMKSGEKDKAGTLRTLLAKLKDKEINTRKELSEQDGLAVIKTLVKQRKESVAMYEKANRPELADKEKNELNILESYLPNMMSEDDIRGIVVAIIEETGATGMGDIGKVMPVVMQRGAGSIDGKTANVILRELLG</sequence>
<reference evidence="1" key="1">
    <citation type="submission" date="2018-05" db="EMBL/GenBank/DDBJ databases">
        <authorList>
            <person name="Lanie J.A."/>
            <person name="Ng W.-L."/>
            <person name="Kazmierczak K.M."/>
            <person name="Andrzejewski T.M."/>
            <person name="Davidsen T.M."/>
            <person name="Wayne K.J."/>
            <person name="Tettelin H."/>
            <person name="Glass J.I."/>
            <person name="Rusch D."/>
            <person name="Podicherti R."/>
            <person name="Tsui H.-C.T."/>
            <person name="Winkler M.E."/>
        </authorList>
    </citation>
    <scope>NUCLEOTIDE SEQUENCE</scope>
</reference>
<protein>
    <recommendedName>
        <fullName evidence="2">GatB/YqeY domain-containing protein</fullName>
    </recommendedName>
</protein>
<dbReference type="InterPro" id="IPR042184">
    <property type="entry name" value="YqeY/Aim41_N"/>
</dbReference>
<dbReference type="SUPFAM" id="SSF89095">
    <property type="entry name" value="GatB/YqeY motif"/>
    <property type="match status" value="1"/>
</dbReference>
<proteinExistence type="predicted"/>
<accession>A0A381RJI4</accession>
<evidence type="ECO:0008006" key="2">
    <source>
        <dbReference type="Google" id="ProtNLM"/>
    </source>
</evidence>
<name>A0A381RJI4_9ZZZZ</name>
<dbReference type="Pfam" id="PF09424">
    <property type="entry name" value="YqeY"/>
    <property type="match status" value="1"/>
</dbReference>
<dbReference type="Gene3D" id="1.10.1510.10">
    <property type="entry name" value="Uncharacterised protein YqeY/AIM41 PF09424, N-terminal domain"/>
    <property type="match status" value="1"/>
</dbReference>
<dbReference type="InterPro" id="IPR019004">
    <property type="entry name" value="YqeY/Aim41"/>
</dbReference>
<evidence type="ECO:0000313" key="1">
    <source>
        <dbReference type="EMBL" id="SUZ91996.1"/>
    </source>
</evidence>
<dbReference type="InterPro" id="IPR003789">
    <property type="entry name" value="Asn/Gln_tRNA_amidoTrase-B-like"/>
</dbReference>
<dbReference type="EMBL" id="UINC01002023">
    <property type="protein sequence ID" value="SUZ91996.1"/>
    <property type="molecule type" value="Genomic_DNA"/>
</dbReference>
<dbReference type="AlphaFoldDB" id="A0A381RJI4"/>
<organism evidence="1">
    <name type="scientific">marine metagenome</name>
    <dbReference type="NCBI Taxonomy" id="408172"/>
    <lineage>
        <taxon>unclassified sequences</taxon>
        <taxon>metagenomes</taxon>
        <taxon>ecological metagenomes</taxon>
    </lineage>
</organism>
<dbReference type="PANTHER" id="PTHR28055:SF1">
    <property type="entry name" value="ALTERED INHERITANCE OF MITOCHONDRIA PROTEIN 41, MITOCHONDRIAL"/>
    <property type="match status" value="1"/>
</dbReference>
<dbReference type="Gene3D" id="1.10.10.410">
    <property type="match status" value="1"/>
</dbReference>
<dbReference type="InterPro" id="IPR023168">
    <property type="entry name" value="GatB_Yqey_C_2"/>
</dbReference>
<dbReference type="PANTHER" id="PTHR28055">
    <property type="entry name" value="ALTERED INHERITANCE OF MITOCHONDRIA PROTEIN 41, MITOCHONDRIAL"/>
    <property type="match status" value="1"/>
</dbReference>
<dbReference type="GO" id="GO:0016884">
    <property type="term" value="F:carbon-nitrogen ligase activity, with glutamine as amido-N-donor"/>
    <property type="evidence" value="ECO:0007669"/>
    <property type="project" value="InterPro"/>
</dbReference>
<gene>
    <name evidence="1" type="ORF">METZ01_LOCUS44850</name>
</gene>